<reference evidence="3" key="1">
    <citation type="submission" date="2022-10" db="EMBL/GenBank/DDBJ databases">
        <title>Determination and structural analysis of whole genome sequence of Sarocladium strictum F4-1.</title>
        <authorList>
            <person name="Hu L."/>
            <person name="Jiang Y."/>
        </authorList>
    </citation>
    <scope>NUCLEOTIDE SEQUENCE</scope>
    <source>
        <strain evidence="3">F4-1</strain>
    </source>
</reference>
<feature type="coiled-coil region" evidence="1">
    <location>
        <begin position="132"/>
        <end position="159"/>
    </location>
</feature>
<proteinExistence type="predicted"/>
<protein>
    <submittedName>
        <fullName evidence="3">Uncharacterized protein</fullName>
    </submittedName>
</protein>
<feature type="region of interest" description="Disordered" evidence="2">
    <location>
        <begin position="17"/>
        <end position="129"/>
    </location>
</feature>
<accession>A0AA39L7I4</accession>
<feature type="compositionally biased region" description="Polar residues" evidence="2">
    <location>
        <begin position="49"/>
        <end position="63"/>
    </location>
</feature>
<sequence>MQGESWMATTVSFGWRTWWSTDSSSSSPADKPGRRGATPGPHILRAGGPTSNAKRSSQTSSNMPAPPPKAAMPSTAANLSSPEEALESANTAGHGGSAPPKDKNERDKDGNRSDARSKDAVPASNAGDALLLRERDDRIASLEKELAVMEREFTRELDKLSRRESETATFWQAKHSALHQQFLRADTDLRLLRTDAEAREREREELRNSWEMLRRTLAERDGEARALKAQVRGLKEFVSTSTRTDGQQSATDESLAEAMARLGNGLQNWELSDAIRAEAGESLPMFDELVANGSKVHLLQSMVSKVLVDDVFGAYYAGLSREQTAHLRDTEQMLSSFAASEEAIPQWRASTLALIHRDAATHLHGETASLIDTLASRILRVLDSILQPSSTAPTAPDPRESTLRQLLASAIDLSRLLAVQRAVFGVHMPPIMPHQRVLFDHATMEDVGGEEEEALVEREISCIVFPGLIKQGDESGGHLNVYRNVITKARVSCASEG</sequence>
<dbReference type="AlphaFoldDB" id="A0AA39L7I4"/>
<evidence type="ECO:0000256" key="2">
    <source>
        <dbReference type="SAM" id="MobiDB-lite"/>
    </source>
</evidence>
<gene>
    <name evidence="3" type="ORF">NLU13_5153</name>
</gene>
<evidence type="ECO:0000256" key="1">
    <source>
        <dbReference type="SAM" id="Coils"/>
    </source>
</evidence>
<dbReference type="Proteomes" id="UP001175261">
    <property type="component" value="Unassembled WGS sequence"/>
</dbReference>
<evidence type="ECO:0000313" key="4">
    <source>
        <dbReference type="Proteomes" id="UP001175261"/>
    </source>
</evidence>
<evidence type="ECO:0000313" key="3">
    <source>
        <dbReference type="EMBL" id="KAK0386840.1"/>
    </source>
</evidence>
<comment type="caution">
    <text evidence="3">The sequence shown here is derived from an EMBL/GenBank/DDBJ whole genome shotgun (WGS) entry which is preliminary data.</text>
</comment>
<feature type="compositionally biased region" description="Low complexity" evidence="2">
    <location>
        <begin position="17"/>
        <end position="27"/>
    </location>
</feature>
<organism evidence="3 4">
    <name type="scientific">Sarocladium strictum</name>
    <name type="common">Black bundle disease fungus</name>
    <name type="synonym">Acremonium strictum</name>
    <dbReference type="NCBI Taxonomy" id="5046"/>
    <lineage>
        <taxon>Eukaryota</taxon>
        <taxon>Fungi</taxon>
        <taxon>Dikarya</taxon>
        <taxon>Ascomycota</taxon>
        <taxon>Pezizomycotina</taxon>
        <taxon>Sordariomycetes</taxon>
        <taxon>Hypocreomycetidae</taxon>
        <taxon>Hypocreales</taxon>
        <taxon>Sarocladiaceae</taxon>
        <taxon>Sarocladium</taxon>
    </lineage>
</organism>
<feature type="compositionally biased region" description="Basic and acidic residues" evidence="2">
    <location>
        <begin position="100"/>
        <end position="119"/>
    </location>
</feature>
<name>A0AA39L7I4_SARSR</name>
<keyword evidence="1" id="KW-0175">Coiled coil</keyword>
<keyword evidence="4" id="KW-1185">Reference proteome</keyword>
<dbReference type="EMBL" id="JAPDFR010000004">
    <property type="protein sequence ID" value="KAK0386840.1"/>
    <property type="molecule type" value="Genomic_DNA"/>
</dbReference>